<dbReference type="InterPro" id="IPR036259">
    <property type="entry name" value="MFS_trans_sf"/>
</dbReference>
<name>A0ABD1F3V3_HYPHA</name>
<sequence length="475" mass="52912">MGCKACCQKIPTRFLIAAMIFFTNYICYVARSNISISLPAMVKSHKKETLVADCIQNGINYKQNTTQAELDIDTGVKYDWNEHVQGLILGAYFYGYLFGCLPAGTMAEWIGPVWTIQTSNIITIILNSACVWLVAIHWGALFAARFVIGICGALVYPSIQCLVSRWAPPEERNIFIACLMGGALGTCMTWIIVGAVTKYYQWSWGFHVMTLQMLIFCIVFGIVTFDSPELHKWITEKELNYIKVSQEGKVSTKKAVPPYKAIFKSFPFWSLSILHFGNMWGLYVQLTTVPKFMKEYVGFDIKDSGALSSLPHLLRLFSGFSFGYLGDFLRRKKIKRSIIMKSFIICSHLIPGILMATLALADCNSIFVVVLLTLSMCFNGAAVVTNLTNPMDLSPNFAGTITGIISFIGGVTGFMVPSTMAELLTAFESKKIGWGAMFAIGGFMYCICGIFFMIFGSTDIQPWNEKVETQQETST</sequence>
<dbReference type="SUPFAM" id="SSF103473">
    <property type="entry name" value="MFS general substrate transporter"/>
    <property type="match status" value="1"/>
</dbReference>
<evidence type="ECO:0000256" key="3">
    <source>
        <dbReference type="ARBA" id="ARBA00022989"/>
    </source>
</evidence>
<feature type="transmembrane region" description="Helical" evidence="5">
    <location>
        <begin position="174"/>
        <end position="196"/>
    </location>
</feature>
<evidence type="ECO:0000313" key="8">
    <source>
        <dbReference type="Proteomes" id="UP001566132"/>
    </source>
</evidence>
<dbReference type="Proteomes" id="UP001566132">
    <property type="component" value="Unassembled WGS sequence"/>
</dbReference>
<feature type="transmembrane region" description="Helical" evidence="5">
    <location>
        <begin position="87"/>
        <end position="109"/>
    </location>
</feature>
<feature type="transmembrane region" description="Helical" evidence="5">
    <location>
        <begin position="338"/>
        <end position="360"/>
    </location>
</feature>
<feature type="transmembrane region" description="Helical" evidence="5">
    <location>
        <begin position="366"/>
        <end position="385"/>
    </location>
</feature>
<feature type="transmembrane region" description="Helical" evidence="5">
    <location>
        <begin position="436"/>
        <end position="456"/>
    </location>
</feature>
<dbReference type="PANTHER" id="PTHR11662">
    <property type="entry name" value="SOLUTE CARRIER FAMILY 17"/>
    <property type="match status" value="1"/>
</dbReference>
<dbReference type="InterPro" id="IPR050382">
    <property type="entry name" value="MFS_Na/Anion_cotransporter"/>
</dbReference>
<accession>A0ABD1F3V3</accession>
<keyword evidence="3 5" id="KW-1133">Transmembrane helix</keyword>
<dbReference type="InterPro" id="IPR011701">
    <property type="entry name" value="MFS"/>
</dbReference>
<evidence type="ECO:0000256" key="5">
    <source>
        <dbReference type="SAM" id="Phobius"/>
    </source>
</evidence>
<feature type="transmembrane region" description="Helical" evidence="5">
    <location>
        <begin position="146"/>
        <end position="167"/>
    </location>
</feature>
<evidence type="ECO:0000256" key="1">
    <source>
        <dbReference type="ARBA" id="ARBA00004141"/>
    </source>
</evidence>
<keyword evidence="8" id="KW-1185">Reference proteome</keyword>
<dbReference type="FunFam" id="1.20.1250.20:FF:000532">
    <property type="entry name" value="SLC (SoLute Carrier) homolog"/>
    <property type="match status" value="1"/>
</dbReference>
<evidence type="ECO:0000256" key="2">
    <source>
        <dbReference type="ARBA" id="ARBA00022692"/>
    </source>
</evidence>
<dbReference type="Pfam" id="PF07690">
    <property type="entry name" value="MFS_1"/>
    <property type="match status" value="1"/>
</dbReference>
<feature type="transmembrane region" description="Helical" evidence="5">
    <location>
        <begin position="12"/>
        <end position="31"/>
    </location>
</feature>
<keyword evidence="4 5" id="KW-0472">Membrane</keyword>
<evidence type="ECO:0000313" key="7">
    <source>
        <dbReference type="EMBL" id="KAL1509440.1"/>
    </source>
</evidence>
<comment type="subcellular location">
    <subcellularLocation>
        <location evidence="1">Membrane</location>
        <topology evidence="1">Multi-pass membrane protein</topology>
    </subcellularLocation>
</comment>
<organism evidence="7 8">
    <name type="scientific">Hypothenemus hampei</name>
    <name type="common">Coffee berry borer</name>
    <dbReference type="NCBI Taxonomy" id="57062"/>
    <lineage>
        <taxon>Eukaryota</taxon>
        <taxon>Metazoa</taxon>
        <taxon>Ecdysozoa</taxon>
        <taxon>Arthropoda</taxon>
        <taxon>Hexapoda</taxon>
        <taxon>Insecta</taxon>
        <taxon>Pterygota</taxon>
        <taxon>Neoptera</taxon>
        <taxon>Endopterygota</taxon>
        <taxon>Coleoptera</taxon>
        <taxon>Polyphaga</taxon>
        <taxon>Cucujiformia</taxon>
        <taxon>Curculionidae</taxon>
        <taxon>Scolytinae</taxon>
        <taxon>Hypothenemus</taxon>
    </lineage>
</organism>
<dbReference type="PANTHER" id="PTHR11662:SF336">
    <property type="entry name" value="LP19554P"/>
    <property type="match status" value="1"/>
</dbReference>
<comment type="caution">
    <text evidence="7">The sequence shown here is derived from an EMBL/GenBank/DDBJ whole genome shotgun (WGS) entry which is preliminary data.</text>
</comment>
<dbReference type="GO" id="GO:0016020">
    <property type="term" value="C:membrane"/>
    <property type="evidence" value="ECO:0007669"/>
    <property type="project" value="UniProtKB-SubCell"/>
</dbReference>
<dbReference type="Gene3D" id="1.20.1250.20">
    <property type="entry name" value="MFS general substrate transporter like domains"/>
    <property type="match status" value="2"/>
</dbReference>
<feature type="transmembrane region" description="Helical" evidence="5">
    <location>
        <begin position="121"/>
        <end position="140"/>
    </location>
</feature>
<reference evidence="7 8" key="1">
    <citation type="submission" date="2024-05" db="EMBL/GenBank/DDBJ databases">
        <title>Genetic variation in Jamaican populations of the coffee berry borer (Hypothenemus hampei).</title>
        <authorList>
            <person name="Errbii M."/>
            <person name="Myrie A."/>
        </authorList>
    </citation>
    <scope>NUCLEOTIDE SEQUENCE [LARGE SCALE GENOMIC DNA]</scope>
    <source>
        <strain evidence="7">JA-Hopewell-2020-01-JO</strain>
        <tissue evidence="7">Whole body</tissue>
    </source>
</reference>
<dbReference type="EMBL" id="JBDJPC010000003">
    <property type="protein sequence ID" value="KAL1509440.1"/>
    <property type="molecule type" value="Genomic_DNA"/>
</dbReference>
<dbReference type="AlphaFoldDB" id="A0ABD1F3V3"/>
<evidence type="ECO:0000256" key="4">
    <source>
        <dbReference type="ARBA" id="ARBA00023136"/>
    </source>
</evidence>
<evidence type="ECO:0000259" key="6">
    <source>
        <dbReference type="PROSITE" id="PS50850"/>
    </source>
</evidence>
<gene>
    <name evidence="7" type="ORF">ABEB36_004177</name>
</gene>
<feature type="domain" description="Major facilitator superfamily (MFS) profile" evidence="6">
    <location>
        <begin position="16"/>
        <end position="460"/>
    </location>
</feature>
<protein>
    <recommendedName>
        <fullName evidence="6">Major facilitator superfamily (MFS) profile domain-containing protein</fullName>
    </recommendedName>
</protein>
<proteinExistence type="predicted"/>
<keyword evidence="2 5" id="KW-0812">Transmembrane</keyword>
<feature type="transmembrane region" description="Helical" evidence="5">
    <location>
        <begin position="202"/>
        <end position="225"/>
    </location>
</feature>
<dbReference type="PROSITE" id="PS50850">
    <property type="entry name" value="MFS"/>
    <property type="match status" value="1"/>
</dbReference>
<dbReference type="InterPro" id="IPR020846">
    <property type="entry name" value="MFS_dom"/>
</dbReference>
<feature type="transmembrane region" description="Helical" evidence="5">
    <location>
        <begin position="266"/>
        <end position="286"/>
    </location>
</feature>
<feature type="transmembrane region" description="Helical" evidence="5">
    <location>
        <begin position="397"/>
        <end position="416"/>
    </location>
</feature>